<dbReference type="PROSITE" id="PS50090">
    <property type="entry name" value="MYB_LIKE"/>
    <property type="match status" value="1"/>
</dbReference>
<feature type="compositionally biased region" description="Polar residues" evidence="1">
    <location>
        <begin position="223"/>
        <end position="232"/>
    </location>
</feature>
<evidence type="ECO:0000313" key="3">
    <source>
        <dbReference type="EMBL" id="KAJ3708518.1"/>
    </source>
</evidence>
<dbReference type="Gene3D" id="1.10.10.60">
    <property type="entry name" value="Homeodomain-like"/>
    <property type="match status" value="1"/>
</dbReference>
<feature type="region of interest" description="Disordered" evidence="1">
    <location>
        <begin position="162"/>
        <end position="255"/>
    </location>
</feature>
<dbReference type="Proteomes" id="UP001210211">
    <property type="component" value="Unassembled WGS sequence"/>
</dbReference>
<accession>A0AAD6A2Z0</accession>
<dbReference type="InterPro" id="IPR001005">
    <property type="entry name" value="SANT/Myb"/>
</dbReference>
<dbReference type="EMBL" id="JAMRDG010000001">
    <property type="protein sequence ID" value="KAJ3708518.1"/>
    <property type="molecule type" value="Genomic_DNA"/>
</dbReference>
<proteinExistence type="predicted"/>
<gene>
    <name evidence="3" type="ORF">LUZ61_012223</name>
</gene>
<dbReference type="AlphaFoldDB" id="A0AAD6A2Z0"/>
<evidence type="ECO:0000313" key="4">
    <source>
        <dbReference type="Proteomes" id="UP001210211"/>
    </source>
</evidence>
<evidence type="ECO:0000259" key="2">
    <source>
        <dbReference type="PROSITE" id="PS50090"/>
    </source>
</evidence>
<keyword evidence="4" id="KW-1185">Reference proteome</keyword>
<dbReference type="InterPro" id="IPR044822">
    <property type="entry name" value="Myb_DNA-bind_4"/>
</dbReference>
<feature type="domain" description="Myb-like" evidence="2">
    <location>
        <begin position="13"/>
        <end position="92"/>
    </location>
</feature>
<dbReference type="PANTHER" id="PTHR47211:SF2">
    <property type="entry name" value="TRIHELIX TRANSCRIPTION FACTOR ASR3"/>
    <property type="match status" value="1"/>
</dbReference>
<feature type="compositionally biased region" description="Basic and acidic residues" evidence="1">
    <location>
        <begin position="22"/>
        <end position="37"/>
    </location>
</feature>
<sequence length="323" mass="36294">MENGKEASVSPTGPQPRMPRWNRREILALVRAKREVEDGGGSPSGGRGRRPASSPEGGHVALPKWNAVSEGCRVRAVHRGPTQCRKRWTNLIAAYRKIQNWERGRGKKEEKGDDVVDPAHVDREQQKGFWEMAAEERKEKGLPARFDKVVYEIMGGKDVADVVDPVYDEGDEVVMDSEEEDEEVKGGPPAVSQGPAISVIPISMRRFQPSSEGSPDPEWGNEKQPNGTTEQTSPKKEGSKRKRSKDLDAEEVQPEHLKLIKRLTDTLERGTRLVAAQLEAQTIQLQMDRDQKKEQFDELLKAFNRLADGITKIAENCRERENN</sequence>
<feature type="region of interest" description="Disordered" evidence="1">
    <location>
        <begin position="1"/>
        <end position="63"/>
    </location>
</feature>
<reference evidence="3 4" key="1">
    <citation type="journal article" date="2022" name="Cell">
        <title>Repeat-based holocentromeres influence genome architecture and karyotype evolution.</title>
        <authorList>
            <person name="Hofstatter P.G."/>
            <person name="Thangavel G."/>
            <person name="Lux T."/>
            <person name="Neumann P."/>
            <person name="Vondrak T."/>
            <person name="Novak P."/>
            <person name="Zhang M."/>
            <person name="Costa L."/>
            <person name="Castellani M."/>
            <person name="Scott A."/>
            <person name="Toegelov H."/>
            <person name="Fuchs J."/>
            <person name="Mata-Sucre Y."/>
            <person name="Dias Y."/>
            <person name="Vanzela A.L.L."/>
            <person name="Huettel B."/>
            <person name="Almeida C.C.S."/>
            <person name="Simkova H."/>
            <person name="Souza G."/>
            <person name="Pedrosa-Harand A."/>
            <person name="Macas J."/>
            <person name="Mayer K.F.X."/>
            <person name="Houben A."/>
            <person name="Marques A."/>
        </authorList>
    </citation>
    <scope>NUCLEOTIDE SEQUENCE [LARGE SCALE GENOMIC DNA]</scope>
    <source>
        <strain evidence="3">RhyTen1mFocal</strain>
    </source>
</reference>
<comment type="caution">
    <text evidence="3">The sequence shown here is derived from an EMBL/GenBank/DDBJ whole genome shotgun (WGS) entry which is preliminary data.</text>
</comment>
<dbReference type="PANTHER" id="PTHR47211">
    <property type="entry name" value="TRIHELIX TRANSCRIPTION FACTOR ASR3"/>
    <property type="match status" value="1"/>
</dbReference>
<feature type="compositionally biased region" description="Acidic residues" evidence="1">
    <location>
        <begin position="166"/>
        <end position="183"/>
    </location>
</feature>
<name>A0AAD6A2Z0_9POAL</name>
<feature type="region of interest" description="Disordered" evidence="1">
    <location>
        <begin position="102"/>
        <end position="127"/>
    </location>
</feature>
<protein>
    <recommendedName>
        <fullName evidence="2">Myb-like domain-containing protein</fullName>
    </recommendedName>
</protein>
<dbReference type="Pfam" id="PF13837">
    <property type="entry name" value="Myb_DNA-bind_4"/>
    <property type="match status" value="1"/>
</dbReference>
<evidence type="ECO:0000256" key="1">
    <source>
        <dbReference type="SAM" id="MobiDB-lite"/>
    </source>
</evidence>
<feature type="compositionally biased region" description="Basic and acidic residues" evidence="1">
    <location>
        <begin position="102"/>
        <end position="126"/>
    </location>
</feature>
<organism evidence="3 4">
    <name type="scientific">Rhynchospora tenuis</name>
    <dbReference type="NCBI Taxonomy" id="198213"/>
    <lineage>
        <taxon>Eukaryota</taxon>
        <taxon>Viridiplantae</taxon>
        <taxon>Streptophyta</taxon>
        <taxon>Embryophyta</taxon>
        <taxon>Tracheophyta</taxon>
        <taxon>Spermatophyta</taxon>
        <taxon>Magnoliopsida</taxon>
        <taxon>Liliopsida</taxon>
        <taxon>Poales</taxon>
        <taxon>Cyperaceae</taxon>
        <taxon>Cyperoideae</taxon>
        <taxon>Rhynchosporeae</taxon>
        <taxon>Rhynchospora</taxon>
    </lineage>
</organism>